<dbReference type="Gene3D" id="3.20.20.300">
    <property type="entry name" value="Glycoside hydrolase, family 3, N-terminal domain"/>
    <property type="match status" value="1"/>
</dbReference>
<dbReference type="Proteomes" id="UP000326912">
    <property type="component" value="Unassembled WGS sequence"/>
</dbReference>
<keyword evidence="6" id="KW-1185">Reference proteome</keyword>
<dbReference type="SUPFAM" id="SSF51445">
    <property type="entry name" value="(Trans)glycosidases"/>
    <property type="match status" value="1"/>
</dbReference>
<dbReference type="AlphaFoldDB" id="A0A5J4KIH5"/>
<dbReference type="InterPro" id="IPR017853">
    <property type="entry name" value="GH"/>
</dbReference>
<evidence type="ECO:0000313" key="6">
    <source>
        <dbReference type="Proteomes" id="UP000326912"/>
    </source>
</evidence>
<dbReference type="InterPro" id="IPR036962">
    <property type="entry name" value="Glyco_hydro_3_N_sf"/>
</dbReference>
<sequence length="419" mass="45558">MPLALLAALVIVGSLFIGRRLIFGQVALIPSPKTPATVGKFVAPPLTSQQIDDLRHLSTHMKDRQLAYLTVSKMPLDQEIGQIMMVEYQQDGYSPTLDTMIHILHAGGVIMYQRQINTLAQTKRDTAHMQQRADFPLLISVDEEGWNVHRLTNVYPPRLSARDIHNSKSVTVATHEGTKVAHDLLSLGINTNFAPDVDVSTDDGYIGYDQRSFGPTADDVITYAGAYTRAMQSGGVIASMKHFPGLGSAPKSTDPHAVFVTVKQTKEQLYHTDLAPFQHFVHSNDKMEQPGIIMSTDELVPSIDPTYIAELSPTFMTKILRQEMGYDGVAITDALTMLGVQVNGKHIGLPQAGVMALKAGNDLLLGSGSPESLQAMVNGIKAALKDGTLSKSRLDEAATRVLALKMERNLLPAVAPENA</sequence>
<evidence type="ECO:0000313" key="5">
    <source>
        <dbReference type="EMBL" id="GER87563.1"/>
    </source>
</evidence>
<reference evidence="5 6" key="1">
    <citation type="submission" date="2019-10" db="EMBL/GenBank/DDBJ databases">
        <title>Dictyobacter vulcani sp. nov., within the class Ktedonobacteria, isolated from soil of volcanic Mt. Zao.</title>
        <authorList>
            <person name="Zheng Y."/>
            <person name="Wang C.M."/>
            <person name="Sakai Y."/>
            <person name="Abe K."/>
            <person name="Yokota A."/>
            <person name="Yabe S."/>
        </authorList>
    </citation>
    <scope>NUCLEOTIDE SEQUENCE [LARGE SCALE GENOMIC DNA]</scope>
    <source>
        <strain evidence="5 6">W12</strain>
    </source>
</reference>
<accession>A0A5J4KIH5</accession>
<dbReference type="InterPro" id="IPR001764">
    <property type="entry name" value="Glyco_hydro_3_N"/>
</dbReference>
<dbReference type="InterPro" id="IPR050226">
    <property type="entry name" value="NagZ_Beta-hexosaminidase"/>
</dbReference>
<comment type="caution">
    <text evidence="5">The sequence shown here is derived from an EMBL/GenBank/DDBJ whole genome shotgun (WGS) entry which is preliminary data.</text>
</comment>
<comment type="similarity">
    <text evidence="1">Belongs to the glycosyl hydrolase 3 family.</text>
</comment>
<evidence type="ECO:0000256" key="2">
    <source>
        <dbReference type="ARBA" id="ARBA00022801"/>
    </source>
</evidence>
<keyword evidence="2" id="KW-0378">Hydrolase</keyword>
<feature type="domain" description="Glycoside hydrolase family 3 N-terminal" evidence="4">
    <location>
        <begin position="76"/>
        <end position="403"/>
    </location>
</feature>
<dbReference type="PANTHER" id="PTHR30480:SF16">
    <property type="entry name" value="GLYCOSIDE HYDROLASE FAMILY 3 DOMAIN PROTEIN"/>
    <property type="match status" value="1"/>
</dbReference>
<dbReference type="GO" id="GO:0004553">
    <property type="term" value="F:hydrolase activity, hydrolyzing O-glycosyl compounds"/>
    <property type="evidence" value="ECO:0007669"/>
    <property type="project" value="InterPro"/>
</dbReference>
<dbReference type="Pfam" id="PF00933">
    <property type="entry name" value="Glyco_hydro_3"/>
    <property type="match status" value="1"/>
</dbReference>
<protein>
    <recommendedName>
        <fullName evidence="4">Glycoside hydrolase family 3 N-terminal domain-containing protein</fullName>
    </recommendedName>
</protein>
<evidence type="ECO:0000256" key="1">
    <source>
        <dbReference type="ARBA" id="ARBA00005336"/>
    </source>
</evidence>
<evidence type="ECO:0000259" key="4">
    <source>
        <dbReference type="Pfam" id="PF00933"/>
    </source>
</evidence>
<name>A0A5J4KIH5_9CHLR</name>
<organism evidence="5 6">
    <name type="scientific">Dictyobacter vulcani</name>
    <dbReference type="NCBI Taxonomy" id="2607529"/>
    <lineage>
        <taxon>Bacteria</taxon>
        <taxon>Bacillati</taxon>
        <taxon>Chloroflexota</taxon>
        <taxon>Ktedonobacteria</taxon>
        <taxon>Ktedonobacterales</taxon>
        <taxon>Dictyobacteraceae</taxon>
        <taxon>Dictyobacter</taxon>
    </lineage>
</organism>
<dbReference type="PANTHER" id="PTHR30480">
    <property type="entry name" value="BETA-HEXOSAMINIDASE-RELATED"/>
    <property type="match status" value="1"/>
</dbReference>
<dbReference type="GO" id="GO:0005975">
    <property type="term" value="P:carbohydrate metabolic process"/>
    <property type="evidence" value="ECO:0007669"/>
    <property type="project" value="InterPro"/>
</dbReference>
<dbReference type="GO" id="GO:0009254">
    <property type="term" value="P:peptidoglycan turnover"/>
    <property type="evidence" value="ECO:0007669"/>
    <property type="project" value="TreeGrafter"/>
</dbReference>
<proteinExistence type="inferred from homology"/>
<keyword evidence="3" id="KW-0326">Glycosidase</keyword>
<evidence type="ECO:0000256" key="3">
    <source>
        <dbReference type="ARBA" id="ARBA00023295"/>
    </source>
</evidence>
<gene>
    <name evidence="5" type="ORF">KDW_17250</name>
</gene>
<dbReference type="EMBL" id="BKZW01000001">
    <property type="protein sequence ID" value="GER87563.1"/>
    <property type="molecule type" value="Genomic_DNA"/>
</dbReference>